<comment type="caution">
    <text evidence="3">The sequence shown here is derived from an EMBL/GenBank/DDBJ whole genome shotgun (WGS) entry which is preliminary data.</text>
</comment>
<dbReference type="Pfam" id="PF03106">
    <property type="entry name" value="WRKY"/>
    <property type="match status" value="1"/>
</dbReference>
<sequence>MCMAAAAAAAARTVAPFDNCCRHHPPHADVLSSMARPHATAPHGGGASRSSSATAPSSFAAPPAAFGEGVITGDVLPHQLRQQQHLSIFDYLSDDQVRPPAAVPGAFVAPSAMAPAEPPAVVPDAAAVCYPHPRSMATAMAGEGRASITTDRIAFRTRSDDEILDDGYKWRKYGKKSVKNSPNPRNYYRCSTEGCNVKKRVERDKNDPSYVVTTYEGIHNHVSPGTVYYAAQDAASGRFFVAGMHHPELY</sequence>
<dbReference type="GO" id="GO:0003700">
    <property type="term" value="F:DNA-binding transcription factor activity"/>
    <property type="evidence" value="ECO:0007669"/>
    <property type="project" value="InterPro"/>
</dbReference>
<dbReference type="FunFam" id="2.20.25.80:FF:000003">
    <property type="entry name" value="WRKY transcription factor 57"/>
    <property type="match status" value="1"/>
</dbReference>
<dbReference type="PROSITE" id="PS50811">
    <property type="entry name" value="WRKY"/>
    <property type="match status" value="1"/>
</dbReference>
<name>A0A8J5S5H9_ZIZPA</name>
<feature type="region of interest" description="Disordered" evidence="1">
    <location>
        <begin position="36"/>
        <end position="60"/>
    </location>
</feature>
<dbReference type="InterPro" id="IPR044810">
    <property type="entry name" value="WRKY_plant"/>
</dbReference>
<dbReference type="SMART" id="SM00774">
    <property type="entry name" value="WRKY"/>
    <property type="match status" value="1"/>
</dbReference>
<proteinExistence type="predicted"/>
<reference evidence="3" key="2">
    <citation type="submission" date="2021-02" db="EMBL/GenBank/DDBJ databases">
        <authorList>
            <person name="Kimball J.A."/>
            <person name="Haas M.W."/>
            <person name="Macchietto M."/>
            <person name="Kono T."/>
            <person name="Duquette J."/>
            <person name="Shao M."/>
        </authorList>
    </citation>
    <scope>NUCLEOTIDE SEQUENCE</scope>
    <source>
        <tissue evidence="3">Fresh leaf tissue</tissue>
    </source>
</reference>
<dbReference type="AlphaFoldDB" id="A0A8J5S5H9"/>
<dbReference type="Proteomes" id="UP000729402">
    <property type="component" value="Unassembled WGS sequence"/>
</dbReference>
<organism evidence="3 4">
    <name type="scientific">Zizania palustris</name>
    <name type="common">Northern wild rice</name>
    <dbReference type="NCBI Taxonomy" id="103762"/>
    <lineage>
        <taxon>Eukaryota</taxon>
        <taxon>Viridiplantae</taxon>
        <taxon>Streptophyta</taxon>
        <taxon>Embryophyta</taxon>
        <taxon>Tracheophyta</taxon>
        <taxon>Spermatophyta</taxon>
        <taxon>Magnoliopsida</taxon>
        <taxon>Liliopsida</taxon>
        <taxon>Poales</taxon>
        <taxon>Poaceae</taxon>
        <taxon>BOP clade</taxon>
        <taxon>Oryzoideae</taxon>
        <taxon>Oryzeae</taxon>
        <taxon>Zizaniinae</taxon>
        <taxon>Zizania</taxon>
    </lineage>
</organism>
<feature type="compositionally biased region" description="Low complexity" evidence="1">
    <location>
        <begin position="48"/>
        <end position="60"/>
    </location>
</feature>
<accession>A0A8J5S5H9</accession>
<evidence type="ECO:0000313" key="4">
    <source>
        <dbReference type="Proteomes" id="UP000729402"/>
    </source>
</evidence>
<gene>
    <name evidence="3" type="ORF">GUJ93_ZPchr0001g31668</name>
</gene>
<dbReference type="EMBL" id="JAAALK010000288">
    <property type="protein sequence ID" value="KAG8055645.1"/>
    <property type="molecule type" value="Genomic_DNA"/>
</dbReference>
<keyword evidence="4" id="KW-1185">Reference proteome</keyword>
<protein>
    <recommendedName>
        <fullName evidence="2">WRKY domain-containing protein</fullName>
    </recommendedName>
</protein>
<dbReference type="PANTHER" id="PTHR31221:SF112">
    <property type="entry name" value="WRKY TRANSCRIPTION FACTOR 50-RELATED"/>
    <property type="match status" value="1"/>
</dbReference>
<evidence type="ECO:0000259" key="2">
    <source>
        <dbReference type="PROSITE" id="PS50811"/>
    </source>
</evidence>
<dbReference type="InterPro" id="IPR003657">
    <property type="entry name" value="WRKY_dom"/>
</dbReference>
<dbReference type="OrthoDB" id="693960at2759"/>
<evidence type="ECO:0000313" key="3">
    <source>
        <dbReference type="EMBL" id="KAG8055645.1"/>
    </source>
</evidence>
<dbReference type="GO" id="GO:0043565">
    <property type="term" value="F:sequence-specific DNA binding"/>
    <property type="evidence" value="ECO:0007669"/>
    <property type="project" value="InterPro"/>
</dbReference>
<evidence type="ECO:0000256" key="1">
    <source>
        <dbReference type="SAM" id="MobiDB-lite"/>
    </source>
</evidence>
<feature type="domain" description="WRKY" evidence="2">
    <location>
        <begin position="159"/>
        <end position="224"/>
    </location>
</feature>
<dbReference type="PANTHER" id="PTHR31221">
    <property type="entry name" value="WRKY TRANSCRIPTION FACTOR PROTEIN 1-RELATED"/>
    <property type="match status" value="1"/>
</dbReference>
<reference evidence="3" key="1">
    <citation type="journal article" date="2021" name="bioRxiv">
        <title>Whole Genome Assembly and Annotation of Northern Wild Rice, Zizania palustris L., Supports a Whole Genome Duplication in the Zizania Genus.</title>
        <authorList>
            <person name="Haas M."/>
            <person name="Kono T."/>
            <person name="Macchietto M."/>
            <person name="Millas R."/>
            <person name="McGilp L."/>
            <person name="Shao M."/>
            <person name="Duquette J."/>
            <person name="Hirsch C.N."/>
            <person name="Kimball J."/>
        </authorList>
    </citation>
    <scope>NUCLEOTIDE SEQUENCE</scope>
    <source>
        <tissue evidence="3">Fresh leaf tissue</tissue>
    </source>
</reference>